<dbReference type="InterPro" id="IPR011990">
    <property type="entry name" value="TPR-like_helical_dom_sf"/>
</dbReference>
<dbReference type="PANTHER" id="PTHR43215:SF14">
    <property type="entry name" value="RADIAL SPOKE HEAD 1 HOMOLOG"/>
    <property type="match status" value="1"/>
</dbReference>
<dbReference type="Pfam" id="PF24681">
    <property type="entry name" value="Kelch_KLHDC2_KLHL20_DRC7"/>
    <property type="match status" value="1"/>
</dbReference>
<dbReference type="SUPFAM" id="SSF82185">
    <property type="entry name" value="Histone H3 K4-specific methyltransferase SET7/9 N-terminal domain"/>
    <property type="match status" value="3"/>
</dbReference>
<dbReference type="InterPro" id="IPR014710">
    <property type="entry name" value="RmlC-like_jellyroll"/>
</dbReference>
<feature type="domain" description="Response regulatory" evidence="5">
    <location>
        <begin position="126"/>
        <end position="254"/>
    </location>
</feature>
<accession>A0AAD5L9S1</accession>
<dbReference type="SUPFAM" id="SSF48452">
    <property type="entry name" value="TPR-like"/>
    <property type="match status" value="1"/>
</dbReference>
<feature type="region of interest" description="Disordered" evidence="3">
    <location>
        <begin position="273"/>
        <end position="296"/>
    </location>
</feature>
<evidence type="ECO:0000256" key="3">
    <source>
        <dbReference type="SAM" id="MobiDB-lite"/>
    </source>
</evidence>
<dbReference type="InterPro" id="IPR001789">
    <property type="entry name" value="Sig_transdc_resp-reg_receiver"/>
</dbReference>
<comment type="caution">
    <text evidence="2">Lacks conserved residue(s) required for the propagation of feature annotation.</text>
</comment>
<organism evidence="6 7">
    <name type="scientific">Pythium insidiosum</name>
    <name type="common">Pythiosis disease agent</name>
    <dbReference type="NCBI Taxonomy" id="114742"/>
    <lineage>
        <taxon>Eukaryota</taxon>
        <taxon>Sar</taxon>
        <taxon>Stramenopiles</taxon>
        <taxon>Oomycota</taxon>
        <taxon>Peronosporomycetes</taxon>
        <taxon>Pythiales</taxon>
        <taxon>Pythiaceae</taxon>
        <taxon>Pythium</taxon>
    </lineage>
</organism>
<dbReference type="EMBL" id="JAKCXM010000463">
    <property type="protein sequence ID" value="KAJ0393779.1"/>
    <property type="molecule type" value="Genomic_DNA"/>
</dbReference>
<dbReference type="Gene3D" id="1.25.40.10">
    <property type="entry name" value="Tetratricopeptide repeat domain"/>
    <property type="match status" value="1"/>
</dbReference>
<dbReference type="SUPFAM" id="SSF52172">
    <property type="entry name" value="CheY-like"/>
    <property type="match status" value="1"/>
</dbReference>
<dbReference type="SUPFAM" id="SSF50965">
    <property type="entry name" value="Galactose oxidase, central domain"/>
    <property type="match status" value="1"/>
</dbReference>
<dbReference type="SUPFAM" id="SSF51206">
    <property type="entry name" value="cAMP-binding domain-like"/>
    <property type="match status" value="2"/>
</dbReference>
<feature type="domain" description="Cyclic nucleotide-binding" evidence="4">
    <location>
        <begin position="806"/>
        <end position="872"/>
    </location>
</feature>
<dbReference type="Proteomes" id="UP001209570">
    <property type="component" value="Unassembled WGS sequence"/>
</dbReference>
<evidence type="ECO:0000259" key="5">
    <source>
        <dbReference type="PROSITE" id="PS50110"/>
    </source>
</evidence>
<dbReference type="Gene3D" id="3.40.50.2300">
    <property type="match status" value="1"/>
</dbReference>
<dbReference type="Pfam" id="PF02493">
    <property type="entry name" value="MORN"/>
    <property type="match status" value="8"/>
</dbReference>
<name>A0AAD5L9S1_PYTIN</name>
<protein>
    <recommendedName>
        <fullName evidence="8">Cyclic nucleotide-binding domain-containing protein</fullName>
    </recommendedName>
</protein>
<dbReference type="Gene3D" id="2.60.120.10">
    <property type="entry name" value="Jelly Rolls"/>
    <property type="match status" value="2"/>
</dbReference>
<dbReference type="GO" id="GO:0000160">
    <property type="term" value="P:phosphorelay signal transduction system"/>
    <property type="evidence" value="ECO:0007669"/>
    <property type="project" value="InterPro"/>
</dbReference>
<dbReference type="PROSITE" id="PS50042">
    <property type="entry name" value="CNMP_BINDING_3"/>
    <property type="match status" value="2"/>
</dbReference>
<dbReference type="InterPro" id="IPR015915">
    <property type="entry name" value="Kelch-typ_b-propeller"/>
</dbReference>
<feature type="region of interest" description="Disordered" evidence="3">
    <location>
        <begin position="46"/>
        <end position="74"/>
    </location>
</feature>
<proteinExistence type="predicted"/>
<dbReference type="InterPro" id="IPR011006">
    <property type="entry name" value="CheY-like_superfamily"/>
</dbReference>
<feature type="region of interest" description="Disordered" evidence="3">
    <location>
        <begin position="1755"/>
        <end position="1793"/>
    </location>
</feature>
<evidence type="ECO:0000313" key="7">
    <source>
        <dbReference type="Proteomes" id="UP001209570"/>
    </source>
</evidence>
<feature type="region of interest" description="Disordered" evidence="3">
    <location>
        <begin position="1"/>
        <end position="33"/>
    </location>
</feature>
<comment type="caution">
    <text evidence="6">The sequence shown here is derived from an EMBL/GenBank/DDBJ whole genome shotgun (WGS) entry which is preliminary data.</text>
</comment>
<sequence length="1793" mass="196621">MTTEGSAPSPSSASSPSSPARPTSALKSASPKKTVGWAAVLKSQILQHRQDEPTDPTTSSTGAPAERASLPNEAIFNTQFTTAGRKFLSKVKKNRAMQLDRRTKGFQQGQANGTVKIDAITKRHYRLLLVDPDLPRREDLADALEQYFEVLVAATNERALALLAMFKKVDLALLRLSLGNDHSTTTSPTLEFLRDARRKQPMLPIALLTPSPAELAQHSDLSKLLGQSLQLGACGFFEDDDASLSTVDALVERLTKLLHSLVLAQRELVQCRRKSKHGRARGQQDEEDEDDDFGGPKVAQAMLRRGTSMLTRRPATSKPATLTYDKEKMLLELSLKQRRQCISRRKQLHETLQVSHSVLGLGLGETSGATPGDPAPSLLPSASAAQLSTGPLSLARRIPPLPTPQQISHQIYTKPHELQGQIDEHVYATLLTSQQDAQPQDPLLRPCVAVNPDSVSRSGSHLLVGKAFQLYLDGRYAEALQQCARAIRLQDNNLVKYAYLLRGVVLDVLGVVRRAEQAFQTCLALDPALHQAHFNLSVCHLKMGRDELALREVSTALHLAPTVPDYLRNRALIYRRLGEFGLAQSEYSKLEGLTATQHNGHSNSNALTPPAAISSFAKAASSAALLSPLLSHADTSGGAELEDGLFTHLFGRPTDDKLALVTPPAERSSEQLELIVLRLQSLLFFQDFPATLLRQVAELLEYEVVACGKDFALGTEHPQNFYVLFSGRLSVRRHLGDFASAVTTHHIDAGAPFGCAGHMLHGHSRLLADESSEIGILWPEAFDATIHSFCTSRNNELFQFLQQLKAFKLFSTSELGHIIGISERRRFRKGELVLAQNALPSHLIIIWKGACRMLQDFTQPPLRDLAAGRVSGSTTAGAGDNKPVLPFHRLLAQPDWPLGFHVEPAARKKKHRQRHGRRNAMVDPQHRYRATDMLLLSGHPTSPGRQRRETGAVERLGLEVIRDLGPGAIIGESMLLEQDHARAKCSVVADSVVEVLLFDHLRLQEMELAPEVIAAILQSGPEYVDEDQVIKRKMDDASWREYKNLRLLELSKHRWPDAKAHEYRAWGGDSHDTSAPLPHGQQYGLSGARAALLDRDTVVVVGGRAYPTDRWSTAARVDLFDLSSSRWRSTVDVDGSLPRRVGHSVVRVANGPVVVFGGEPLDDDIDARKTRALDDCFALQLQDNVLRCRALRSPSETAAPGPSERAWHGAVAVSHLGSSERCAHGAMVLLGGRDGAGRFLQDCWGLTLSSGSHEGNQPQDSLMPHWVALQPTGNSPLPLAFHSVVAVDDGAVVLVVGGRQAPRGGFLETVFALDLTTNAWSQLALTGLGPGLLSRCGHTAVVLQLPVVDEDHRLAQILDKPGAATPTSHGMVLVFGGFSEHDAVLPASQLVVLDRQRQAARVLSTPSIGVRSFTAHAAVATEDERSLLLFGGVDHETHAWLDATHALHFWRPQPNASGADRSSEDDDGAERTLTMANGDVYTGQWHAATGHRQGHGRCVYHGDGGEYDGDWLADERSGQGVMRYANGDTYAGQWEADMRHGFGILQALPTTSGSSAGERVELRYDGQWQRDRRHGKGVATFSDGARLEAEWVDGELVQSQRCRLEDYDDGYGVGTYVGHVAAPLGLPHGDGESQYPRGVSYVGAWAHGRRSGHGVETLVDGSTYRGEWRNGKRNGFGTSFDARTRDEYDGKWVGGVRCGRGVCRFANGSVYDGEWKDGRCHGHGRFTFADGTFYEGDWRENKFCGDGALVLDLGSDVEPELQRRQHQEQQQQQQQEEEEEEEEKKKKRVEERG</sequence>
<feature type="domain" description="Cyclic nucleotide-binding" evidence="4">
    <location>
        <begin position="684"/>
        <end position="765"/>
    </location>
</feature>
<keyword evidence="1" id="KW-0677">Repeat</keyword>
<dbReference type="PROSITE" id="PS50110">
    <property type="entry name" value="RESPONSE_REGULATORY"/>
    <property type="match status" value="1"/>
</dbReference>
<feature type="compositionally biased region" description="Low complexity" evidence="3">
    <location>
        <begin position="1"/>
        <end position="25"/>
    </location>
</feature>
<reference evidence="6" key="1">
    <citation type="submission" date="2021-12" db="EMBL/GenBank/DDBJ databases">
        <title>Prjna785345.</title>
        <authorList>
            <person name="Rujirawat T."/>
            <person name="Krajaejun T."/>
        </authorList>
    </citation>
    <scope>NUCLEOTIDE SEQUENCE</scope>
    <source>
        <strain evidence="6">Pi057C3</strain>
    </source>
</reference>
<dbReference type="SMART" id="SM00698">
    <property type="entry name" value="MORN"/>
    <property type="match status" value="9"/>
</dbReference>
<dbReference type="Gene3D" id="2.20.110.10">
    <property type="entry name" value="Histone H3 K4-specific methyltransferase SET7/9 N-terminal domain"/>
    <property type="match status" value="4"/>
</dbReference>
<evidence type="ECO:0000313" key="6">
    <source>
        <dbReference type="EMBL" id="KAJ0393779.1"/>
    </source>
</evidence>
<evidence type="ECO:0000256" key="1">
    <source>
        <dbReference type="ARBA" id="ARBA00022737"/>
    </source>
</evidence>
<keyword evidence="7" id="KW-1185">Reference proteome</keyword>
<evidence type="ECO:0008006" key="8">
    <source>
        <dbReference type="Google" id="ProtNLM"/>
    </source>
</evidence>
<gene>
    <name evidence="6" type="ORF">P43SY_004636</name>
</gene>
<dbReference type="InterPro" id="IPR000595">
    <property type="entry name" value="cNMP-bd_dom"/>
</dbReference>
<dbReference type="PANTHER" id="PTHR43215">
    <property type="entry name" value="RADIAL SPOKE HEAD 1 HOMOLOG"/>
    <property type="match status" value="1"/>
</dbReference>
<evidence type="ECO:0000256" key="2">
    <source>
        <dbReference type="PROSITE-ProRule" id="PRU00169"/>
    </source>
</evidence>
<dbReference type="InterPro" id="IPR018490">
    <property type="entry name" value="cNMP-bd_dom_sf"/>
</dbReference>
<dbReference type="InterPro" id="IPR011043">
    <property type="entry name" value="Gal_Oxase/kelch_b-propeller"/>
</dbReference>
<dbReference type="Gene3D" id="2.120.10.80">
    <property type="entry name" value="Kelch-type beta propeller"/>
    <property type="match status" value="3"/>
</dbReference>
<dbReference type="InterPro" id="IPR019734">
    <property type="entry name" value="TPR_rpt"/>
</dbReference>
<evidence type="ECO:0000259" key="4">
    <source>
        <dbReference type="PROSITE" id="PS50042"/>
    </source>
</evidence>
<dbReference type="SMART" id="SM00028">
    <property type="entry name" value="TPR"/>
    <property type="match status" value="4"/>
</dbReference>
<dbReference type="InterPro" id="IPR003409">
    <property type="entry name" value="MORN"/>
</dbReference>